<name>A0A2S4UGH2_9BASI</name>
<dbReference type="VEuPathDB" id="FungiDB:PSHT_15156"/>
<keyword evidence="2" id="KW-1185">Reference proteome</keyword>
<comment type="caution">
    <text evidence="1">The sequence shown here is derived from an EMBL/GenBank/DDBJ whole genome shotgun (WGS) entry which is preliminary data.</text>
</comment>
<sequence length="150" mass="17440">MSDFPDPLWRDEFERLLEAFGQEFSKICQQNSLNKAKSNYGPSRLSEMEGMTQERNACPITRPNQRTFRYSQIRDHRQVEDIYNDEDDDDDRTIDRFSLDELSLSHTPNQTLVARALAGWFVAIEADQTLFGLHSFGLVCLQMLCSELRV</sequence>
<dbReference type="AlphaFoldDB" id="A0A2S4UGH2"/>
<accession>A0A2S4UGH2</accession>
<protein>
    <submittedName>
        <fullName evidence="1">Uncharacterized protein</fullName>
    </submittedName>
</protein>
<reference evidence="2" key="3">
    <citation type="journal article" date="2018" name="Mol. Plant Microbe Interact.">
        <title>Genome sequence resources for the wheat stripe rust pathogen (Puccinia striiformis f. sp. tritici) and the barley stripe rust pathogen (Puccinia striiformis f. sp. hordei).</title>
        <authorList>
            <person name="Xia C."/>
            <person name="Wang M."/>
            <person name="Yin C."/>
            <person name="Cornejo O.E."/>
            <person name="Hulbert S.H."/>
            <person name="Chen X."/>
        </authorList>
    </citation>
    <scope>NUCLEOTIDE SEQUENCE [LARGE SCALE GENOMIC DNA]</scope>
    <source>
        <strain evidence="2">93TX-2</strain>
    </source>
</reference>
<evidence type="ECO:0000313" key="1">
    <source>
        <dbReference type="EMBL" id="POV96413.1"/>
    </source>
</evidence>
<dbReference type="EMBL" id="PKSM01000371">
    <property type="protein sequence ID" value="POV96413.1"/>
    <property type="molecule type" value="Genomic_DNA"/>
</dbReference>
<dbReference type="Proteomes" id="UP000238274">
    <property type="component" value="Unassembled WGS sequence"/>
</dbReference>
<evidence type="ECO:0000313" key="2">
    <source>
        <dbReference type="Proteomes" id="UP000238274"/>
    </source>
</evidence>
<proteinExistence type="predicted"/>
<reference evidence="1 2" key="1">
    <citation type="submission" date="2017-12" db="EMBL/GenBank/DDBJ databases">
        <title>Gene loss provides genomic basis for host adaptation in cereal stripe rust fungi.</title>
        <authorList>
            <person name="Xia C."/>
        </authorList>
    </citation>
    <scope>NUCLEOTIDE SEQUENCE [LARGE SCALE GENOMIC DNA]</scope>
    <source>
        <strain evidence="1 2">93TX-2</strain>
    </source>
</reference>
<gene>
    <name evidence="1" type="ORF">PSHT_15156</name>
</gene>
<dbReference type="OrthoDB" id="10484791at2759"/>
<reference evidence="2" key="2">
    <citation type="journal article" date="2018" name="BMC Genomics">
        <title>Genomic insights into host adaptation between the wheat stripe rust pathogen (Puccinia striiformis f. sp. tritici) and the barley stripe rust pathogen (Puccinia striiformis f. sp. hordei).</title>
        <authorList>
            <person name="Xia C."/>
            <person name="Wang M."/>
            <person name="Yin C."/>
            <person name="Cornejo O.E."/>
            <person name="Hulbert S.H."/>
            <person name="Chen X."/>
        </authorList>
    </citation>
    <scope>NUCLEOTIDE SEQUENCE [LARGE SCALE GENOMIC DNA]</scope>
    <source>
        <strain evidence="2">93TX-2</strain>
    </source>
</reference>
<organism evidence="1 2">
    <name type="scientific">Puccinia striiformis</name>
    <dbReference type="NCBI Taxonomy" id="27350"/>
    <lineage>
        <taxon>Eukaryota</taxon>
        <taxon>Fungi</taxon>
        <taxon>Dikarya</taxon>
        <taxon>Basidiomycota</taxon>
        <taxon>Pucciniomycotina</taxon>
        <taxon>Pucciniomycetes</taxon>
        <taxon>Pucciniales</taxon>
        <taxon>Pucciniaceae</taxon>
        <taxon>Puccinia</taxon>
    </lineage>
</organism>